<feature type="transmembrane region" description="Helical" evidence="1">
    <location>
        <begin position="12"/>
        <end position="32"/>
    </location>
</feature>
<feature type="non-terminal residue" evidence="2">
    <location>
        <position position="93"/>
    </location>
</feature>
<organism evidence="2">
    <name type="scientific">marine metagenome</name>
    <dbReference type="NCBI Taxonomy" id="408172"/>
    <lineage>
        <taxon>unclassified sequences</taxon>
        <taxon>metagenomes</taxon>
        <taxon>ecological metagenomes</taxon>
    </lineage>
</organism>
<reference evidence="2" key="1">
    <citation type="submission" date="2018-05" db="EMBL/GenBank/DDBJ databases">
        <authorList>
            <person name="Lanie J.A."/>
            <person name="Ng W.-L."/>
            <person name="Kazmierczak K.M."/>
            <person name="Andrzejewski T.M."/>
            <person name="Davidsen T.M."/>
            <person name="Wayne K.J."/>
            <person name="Tettelin H."/>
            <person name="Glass J.I."/>
            <person name="Rusch D."/>
            <person name="Podicherti R."/>
            <person name="Tsui H.-C.T."/>
            <person name="Winkler M.E."/>
        </authorList>
    </citation>
    <scope>NUCLEOTIDE SEQUENCE</scope>
</reference>
<dbReference type="AlphaFoldDB" id="A0A382GZ81"/>
<keyword evidence="1" id="KW-0472">Membrane</keyword>
<sequence length="93" mass="10594">MPDSNTTKNYKLISILIVLCVVGSYLGILYIVETFTGSSSLAHLLNSKHIMNKHQEELMEKILRDPHFNNVGIDEYISEVEKIITMEKKRSLG</sequence>
<dbReference type="EMBL" id="UINC01058239">
    <property type="protein sequence ID" value="SVB80269.1"/>
    <property type="molecule type" value="Genomic_DNA"/>
</dbReference>
<keyword evidence="1" id="KW-1133">Transmembrane helix</keyword>
<accession>A0A382GZ81</accession>
<keyword evidence="1" id="KW-0812">Transmembrane</keyword>
<name>A0A382GZ81_9ZZZZ</name>
<gene>
    <name evidence="2" type="ORF">METZ01_LOCUS233123</name>
</gene>
<proteinExistence type="predicted"/>
<evidence type="ECO:0000313" key="2">
    <source>
        <dbReference type="EMBL" id="SVB80269.1"/>
    </source>
</evidence>
<protein>
    <submittedName>
        <fullName evidence="2">Uncharacterized protein</fullName>
    </submittedName>
</protein>
<evidence type="ECO:0000256" key="1">
    <source>
        <dbReference type="SAM" id="Phobius"/>
    </source>
</evidence>